<evidence type="ECO:0000313" key="1">
    <source>
        <dbReference type="EMBL" id="EGU75312.1"/>
    </source>
</evidence>
<organism evidence="1">
    <name type="scientific">Fusarium oxysporum (strain Fo5176)</name>
    <name type="common">Fusarium vascular wilt</name>
    <dbReference type="NCBI Taxonomy" id="660025"/>
    <lineage>
        <taxon>Eukaryota</taxon>
        <taxon>Fungi</taxon>
        <taxon>Dikarya</taxon>
        <taxon>Ascomycota</taxon>
        <taxon>Pezizomycotina</taxon>
        <taxon>Sordariomycetes</taxon>
        <taxon>Hypocreomycetidae</taxon>
        <taxon>Hypocreales</taxon>
        <taxon>Nectriaceae</taxon>
        <taxon>Fusarium</taxon>
        <taxon>Fusarium oxysporum species complex</taxon>
    </lineage>
</organism>
<dbReference type="EMBL" id="AFQF01003497">
    <property type="protein sequence ID" value="EGU75312.1"/>
    <property type="molecule type" value="Genomic_DNA"/>
</dbReference>
<accession>F9G675</accession>
<protein>
    <submittedName>
        <fullName evidence="1">Uncharacterized protein</fullName>
    </submittedName>
</protein>
<proteinExistence type="predicted"/>
<gene>
    <name evidence="1" type="ORF">FOXB_14157</name>
</gene>
<dbReference type="AlphaFoldDB" id="F9G675"/>
<name>F9G675_FUSOF</name>
<reference evidence="1" key="1">
    <citation type="journal article" date="2012" name="Mol. Plant Microbe Interact.">
        <title>A highly conserved effector in Fusarium oxysporum is required for full virulence on Arabidopsis.</title>
        <authorList>
            <person name="Thatcher L.F."/>
            <person name="Gardiner D.M."/>
            <person name="Kazan K."/>
            <person name="Manners J."/>
        </authorList>
    </citation>
    <scope>NUCLEOTIDE SEQUENCE [LARGE SCALE GENOMIC DNA]</scope>
    <source>
        <strain evidence="1">Fo5176</strain>
    </source>
</reference>
<sequence length="94" mass="10444">MMNTGVTSFKVCTSPLTTRPSGHWSICLCSGLLFIPSWKVVRQSPEDRATTNLIHLNREHNPDLTFQQATCSQLDVENVDSQEVVPVSSSLNKL</sequence>
<comment type="caution">
    <text evidence="1">The sequence shown here is derived from an EMBL/GenBank/DDBJ whole genome shotgun (WGS) entry which is preliminary data.</text>
</comment>